<name>A0AC35TQ51_9BILA</name>
<dbReference type="Proteomes" id="UP000095286">
    <property type="component" value="Unplaced"/>
</dbReference>
<dbReference type="WBParaSite" id="RSKR_0000294475.1">
    <property type="protein sequence ID" value="RSKR_0000294475.1"/>
    <property type="gene ID" value="RSKR_0000294475"/>
</dbReference>
<evidence type="ECO:0000313" key="1">
    <source>
        <dbReference type="Proteomes" id="UP000095286"/>
    </source>
</evidence>
<reference evidence="2" key="1">
    <citation type="submission" date="2016-11" db="UniProtKB">
        <authorList>
            <consortium name="WormBaseParasite"/>
        </authorList>
    </citation>
    <scope>IDENTIFICATION</scope>
    <source>
        <strain evidence="2">KR3021</strain>
    </source>
</reference>
<proteinExistence type="predicted"/>
<evidence type="ECO:0000313" key="2">
    <source>
        <dbReference type="WBParaSite" id="RSKR_0000294475.1"/>
    </source>
</evidence>
<sequence length="189" mass="20822">MPFKKPVKGTYSDSAAIPSTSSDKVTLNVFGGINQPEDSIDQDNDSPSSLGRFIFHQLSATEEEPATEEEDKAGVSPTKSPFKLKKDLKPRPGISRQSSEIGFCKSMEASPKTFSSSFEDKTKKMVPQSPSIHSANPSEIKQKSVGNRFAGAHSSFRIRMLQEQHGVKTVEPVSFTTLNPYYKIIFNAF</sequence>
<protein>
    <submittedName>
        <fullName evidence="2">RanBD1 domain-containing protein</fullName>
    </submittedName>
</protein>
<organism evidence="1 2">
    <name type="scientific">Rhabditophanes sp. KR3021</name>
    <dbReference type="NCBI Taxonomy" id="114890"/>
    <lineage>
        <taxon>Eukaryota</taxon>
        <taxon>Metazoa</taxon>
        <taxon>Ecdysozoa</taxon>
        <taxon>Nematoda</taxon>
        <taxon>Chromadorea</taxon>
        <taxon>Rhabditida</taxon>
        <taxon>Tylenchina</taxon>
        <taxon>Panagrolaimomorpha</taxon>
        <taxon>Strongyloidoidea</taxon>
        <taxon>Alloionematidae</taxon>
        <taxon>Rhabditophanes</taxon>
    </lineage>
</organism>
<accession>A0AC35TQ51</accession>